<keyword evidence="5" id="KW-0347">Helicase</keyword>
<dbReference type="EC" id="3.6.4.13" evidence="2"/>
<dbReference type="GO" id="GO:0016787">
    <property type="term" value="F:hydrolase activity"/>
    <property type="evidence" value="ECO:0007669"/>
    <property type="project" value="UniProtKB-KW"/>
</dbReference>
<dbReference type="SMART" id="SM00490">
    <property type="entry name" value="HELICc"/>
    <property type="match status" value="1"/>
</dbReference>
<dbReference type="InterPro" id="IPR048333">
    <property type="entry name" value="HA2_WH"/>
</dbReference>
<dbReference type="Pfam" id="PF04408">
    <property type="entry name" value="WHD_HA2"/>
    <property type="match status" value="1"/>
</dbReference>
<dbReference type="GO" id="GO:0003723">
    <property type="term" value="F:RNA binding"/>
    <property type="evidence" value="ECO:0007669"/>
    <property type="project" value="TreeGrafter"/>
</dbReference>
<sequence length="1355" mass="150268">MELGGSHSRQPVITTIGVIGHAIYPAISTASCTGRANLPCWTNVPPELLLCGLCRCAPHPPGKRGRKLPKRDATTNFCSFAQTLNQVFNLLTTTNSRFAMGKFVPRDRKQRNKSRSKELPTTIDISSQNPNAAIIVPQTVEEKEAKALRKEQLKAELRAAQTSKITSKKAKRLDKYIDNKLKKEERVRLIEKLKDVQGDTSLLVKTTQLGVKHETARDQLKRAIKEQKAGINLEENAAIIYEEREVPSELPESIPPRRDGIVPESTPTVPPAELSTLATVTDVGSGLKRPLEMDEFGLPILKKIKRRHRNTATNDEPTLNGHTDVSEEVLEEGGAWEGFSSEGEEDEQQGMSTSDNEHSSEEDESSSEESSGGDGEDDEDSDGDEQEDDTETTSNWRKTAGKSERASAFKAWANAERTKIFDASDRQSTSLGAVPGEVISSFPSAASLKPLDNNSLHEEPRLSAPKKVVDQLKLAKTPLGALLSESKDGRKARAVAVNRREDIQAQRSELPIVGDEQRIMETVHNNSVTILCGETGSGKTTQIPQFLFEAGYGDPNGETPGMIGVTQPRRVAAVTMAKRVAEELGEHSDRVSYQIRFEGTAHEKTAIKFMTDGVLLREMAEDFALRKYSAIIIDEAHERSINTDILIGALSRIVKLRLEMANEDKTTKPLKLIIMSATLRVNDFTENQRLFPVAPPMVLSEARQHKVTNRFSLRTRHDYLDEAYKKVCKIHRRLPKGGILVFLTGKQDIHTLMQRLRRTFPLDNGRPTKDAEAGGASVQILAKDAATETEEVEFGGQDKFNLDEVEDDDEMDEDSDLEDDYSTAEDNTDDLIVLPLYSLLPTSEQMKIWAPLKPNQRLCVLATNVAETSLTIPGISYVVDSGRVKNRNYDVTTGVQSFDVEWISKASAAQRSGRAGRTGPGQCYRLYSSAVFERDFDQFAKPEILRMPIEGVVLQMKAMGLDTVVNFPFPTPPNRDEIRKAEKLLGYLGALDAGGKITDLGVTMNYFPVAPRFGRILAVGQQFNCMPYVIAVVAALSVGELFVPESQLEFSLADNENDNEDSGGDQDLPAPDFAEKIAQDRRAAQRKAYNAAQRKFAMMDPTSDALRLLTVVCAYEFETRQADFCRDNFVRAKAMQEVRKLRQQLTNIVRSQFADAIGQFEVKLQPPKDLQIISTGFVDQIAIRGDLLPESPIKPNFKKISDIPYFTLFASSIARLDAKLENLNEVAVFVHPSSVLVELQHHQNRGLFPEFIVYSEMHRATTSGKVRIRPLTALTGRQLANLAKGSPLLTFSKPLDRPTPIVKTDGETGGITRECWVVPRFGAAVGRAEQGWTLPPRRVTQKKAAGSSVWTTDWS</sequence>
<dbReference type="SMART" id="SM00847">
    <property type="entry name" value="HA2"/>
    <property type="match status" value="1"/>
</dbReference>
<evidence type="ECO:0000313" key="11">
    <source>
        <dbReference type="EMBL" id="KAJ6264788.1"/>
    </source>
</evidence>
<dbReference type="GO" id="GO:1990904">
    <property type="term" value="C:ribonucleoprotein complex"/>
    <property type="evidence" value="ECO:0007669"/>
    <property type="project" value="UniProtKB-ARBA"/>
</dbReference>
<dbReference type="Proteomes" id="UP001221413">
    <property type="component" value="Unassembled WGS sequence"/>
</dbReference>
<dbReference type="PROSITE" id="PS51192">
    <property type="entry name" value="HELICASE_ATP_BIND_1"/>
    <property type="match status" value="1"/>
</dbReference>
<comment type="catalytic activity">
    <reaction evidence="7">
        <text>ATP + H2O = ADP + phosphate + H(+)</text>
        <dbReference type="Rhea" id="RHEA:13065"/>
        <dbReference type="ChEBI" id="CHEBI:15377"/>
        <dbReference type="ChEBI" id="CHEBI:15378"/>
        <dbReference type="ChEBI" id="CHEBI:30616"/>
        <dbReference type="ChEBI" id="CHEBI:43474"/>
        <dbReference type="ChEBI" id="CHEBI:456216"/>
        <dbReference type="EC" id="3.6.4.13"/>
    </reaction>
</comment>
<feature type="domain" description="Helicase ATP-binding" evidence="9">
    <location>
        <begin position="520"/>
        <end position="697"/>
    </location>
</feature>
<dbReference type="Gene3D" id="1.20.120.1080">
    <property type="match status" value="1"/>
</dbReference>
<dbReference type="Pfam" id="PF00271">
    <property type="entry name" value="Helicase_C"/>
    <property type="match status" value="1"/>
</dbReference>
<evidence type="ECO:0000313" key="12">
    <source>
        <dbReference type="Proteomes" id="UP001221413"/>
    </source>
</evidence>
<dbReference type="InterPro" id="IPR003593">
    <property type="entry name" value="AAA+_ATPase"/>
</dbReference>
<dbReference type="SUPFAM" id="SSF52540">
    <property type="entry name" value="P-loop containing nucleoside triphosphate hydrolases"/>
    <property type="match status" value="1"/>
</dbReference>
<evidence type="ECO:0000256" key="4">
    <source>
        <dbReference type="ARBA" id="ARBA00022801"/>
    </source>
</evidence>
<dbReference type="Pfam" id="PF00270">
    <property type="entry name" value="DEAD"/>
    <property type="match status" value="1"/>
</dbReference>
<evidence type="ECO:0000256" key="3">
    <source>
        <dbReference type="ARBA" id="ARBA00022741"/>
    </source>
</evidence>
<dbReference type="GO" id="GO:0000462">
    <property type="term" value="P:maturation of SSU-rRNA from tricistronic rRNA transcript (SSU-rRNA, 5.8S rRNA, LSU-rRNA)"/>
    <property type="evidence" value="ECO:0007669"/>
    <property type="project" value="TreeGrafter"/>
</dbReference>
<evidence type="ECO:0000259" key="10">
    <source>
        <dbReference type="PROSITE" id="PS51194"/>
    </source>
</evidence>
<dbReference type="FunFam" id="3.40.50.300:FF:000637">
    <property type="entry name" value="ATP-dependent RNA helicase DHX37/DHR1"/>
    <property type="match status" value="1"/>
</dbReference>
<dbReference type="Gene3D" id="3.40.50.300">
    <property type="entry name" value="P-loop containing nucleotide triphosphate hydrolases"/>
    <property type="match status" value="2"/>
</dbReference>
<evidence type="ECO:0000256" key="5">
    <source>
        <dbReference type="ARBA" id="ARBA00022806"/>
    </source>
</evidence>
<comment type="similarity">
    <text evidence="1">Belongs to the DEAD box helicase family. DEAH subfamily.</text>
</comment>
<feature type="region of interest" description="Disordered" evidence="8">
    <location>
        <begin position="788"/>
        <end position="824"/>
    </location>
</feature>
<dbReference type="InterPro" id="IPR001650">
    <property type="entry name" value="Helicase_C-like"/>
</dbReference>
<gene>
    <name evidence="11" type="ORF">Dda_0940</name>
</gene>
<feature type="compositionally biased region" description="Acidic residues" evidence="8">
    <location>
        <begin position="374"/>
        <end position="391"/>
    </location>
</feature>
<reference evidence="11" key="1">
    <citation type="submission" date="2023-01" db="EMBL/GenBank/DDBJ databases">
        <title>The chitinases involved in constricting ring structure development in the nematode-trapping fungus Drechslerella dactyloides.</title>
        <authorList>
            <person name="Wang R."/>
            <person name="Zhang L."/>
            <person name="Tang P."/>
            <person name="Li S."/>
            <person name="Liang L."/>
        </authorList>
    </citation>
    <scope>NUCLEOTIDE SEQUENCE</scope>
    <source>
        <strain evidence="11">YMF1.00031</strain>
    </source>
</reference>
<dbReference type="SMART" id="SM00487">
    <property type="entry name" value="DEXDc"/>
    <property type="match status" value="1"/>
</dbReference>
<feature type="region of interest" description="Disordered" evidence="8">
    <location>
        <begin position="337"/>
        <end position="406"/>
    </location>
</feature>
<keyword evidence="4" id="KW-0378">Hydrolase</keyword>
<feature type="region of interest" description="Disordered" evidence="8">
    <location>
        <begin position="104"/>
        <end position="123"/>
    </location>
</feature>
<dbReference type="InterPro" id="IPR002464">
    <property type="entry name" value="DNA/RNA_helicase_DEAH_CS"/>
</dbReference>
<accession>A0AAD6NPE3</accession>
<dbReference type="PANTHER" id="PTHR18934">
    <property type="entry name" value="ATP-DEPENDENT RNA HELICASE"/>
    <property type="match status" value="1"/>
</dbReference>
<evidence type="ECO:0000256" key="7">
    <source>
        <dbReference type="ARBA" id="ARBA00047984"/>
    </source>
</evidence>
<evidence type="ECO:0000256" key="1">
    <source>
        <dbReference type="ARBA" id="ARBA00008792"/>
    </source>
</evidence>
<evidence type="ECO:0000256" key="8">
    <source>
        <dbReference type="SAM" id="MobiDB-lite"/>
    </source>
</evidence>
<dbReference type="CDD" id="cd17982">
    <property type="entry name" value="DEXHc_DHX37"/>
    <property type="match status" value="1"/>
</dbReference>
<protein>
    <recommendedName>
        <fullName evidence="2">RNA helicase</fullName>
        <ecNumber evidence="2">3.6.4.13</ecNumber>
    </recommendedName>
</protein>
<dbReference type="EMBL" id="JAQGDS010000001">
    <property type="protein sequence ID" value="KAJ6264788.1"/>
    <property type="molecule type" value="Genomic_DNA"/>
</dbReference>
<name>A0AAD6NPE3_DREDA</name>
<evidence type="ECO:0000256" key="6">
    <source>
        <dbReference type="ARBA" id="ARBA00022840"/>
    </source>
</evidence>
<dbReference type="PROSITE" id="PS00690">
    <property type="entry name" value="DEAH_ATP_HELICASE"/>
    <property type="match status" value="1"/>
</dbReference>
<feature type="compositionally biased region" description="Acidic residues" evidence="8">
    <location>
        <begin position="803"/>
        <end position="824"/>
    </location>
</feature>
<keyword evidence="6" id="KW-0067">ATP-binding</keyword>
<dbReference type="GO" id="GO:0005730">
    <property type="term" value="C:nucleolus"/>
    <property type="evidence" value="ECO:0007669"/>
    <property type="project" value="TreeGrafter"/>
</dbReference>
<evidence type="ECO:0000259" key="9">
    <source>
        <dbReference type="PROSITE" id="PS51192"/>
    </source>
</evidence>
<dbReference type="PANTHER" id="PTHR18934:SF99">
    <property type="entry name" value="ATP-DEPENDENT RNA HELICASE DHX37-RELATED"/>
    <property type="match status" value="1"/>
</dbReference>
<comment type="caution">
    <text evidence="11">The sequence shown here is derived from an EMBL/GenBank/DDBJ whole genome shotgun (WGS) entry which is preliminary data.</text>
</comment>
<dbReference type="SMART" id="SM00382">
    <property type="entry name" value="AAA"/>
    <property type="match status" value="1"/>
</dbReference>
<evidence type="ECO:0000256" key="2">
    <source>
        <dbReference type="ARBA" id="ARBA00012552"/>
    </source>
</evidence>
<dbReference type="InterPro" id="IPR011545">
    <property type="entry name" value="DEAD/DEAH_box_helicase_dom"/>
</dbReference>
<keyword evidence="12" id="KW-1185">Reference proteome</keyword>
<dbReference type="GO" id="GO:0005524">
    <property type="term" value="F:ATP binding"/>
    <property type="evidence" value="ECO:0007669"/>
    <property type="project" value="UniProtKB-KW"/>
</dbReference>
<dbReference type="InterPro" id="IPR014001">
    <property type="entry name" value="Helicase_ATP-bd"/>
</dbReference>
<keyword evidence="3" id="KW-0547">Nucleotide-binding</keyword>
<organism evidence="11 12">
    <name type="scientific">Drechslerella dactyloides</name>
    <name type="common">Nematode-trapping fungus</name>
    <name type="synonym">Arthrobotrys dactyloides</name>
    <dbReference type="NCBI Taxonomy" id="74499"/>
    <lineage>
        <taxon>Eukaryota</taxon>
        <taxon>Fungi</taxon>
        <taxon>Dikarya</taxon>
        <taxon>Ascomycota</taxon>
        <taxon>Pezizomycotina</taxon>
        <taxon>Orbiliomycetes</taxon>
        <taxon>Orbiliales</taxon>
        <taxon>Orbiliaceae</taxon>
        <taxon>Drechslerella</taxon>
    </lineage>
</organism>
<dbReference type="GO" id="GO:0003724">
    <property type="term" value="F:RNA helicase activity"/>
    <property type="evidence" value="ECO:0007669"/>
    <property type="project" value="UniProtKB-EC"/>
</dbReference>
<feature type="domain" description="Helicase C-terminal" evidence="10">
    <location>
        <begin position="719"/>
        <end position="960"/>
    </location>
</feature>
<feature type="region of interest" description="Disordered" evidence="8">
    <location>
        <begin position="250"/>
        <end position="270"/>
    </location>
</feature>
<proteinExistence type="inferred from homology"/>
<dbReference type="PROSITE" id="PS51194">
    <property type="entry name" value="HELICASE_CTER"/>
    <property type="match status" value="1"/>
</dbReference>
<dbReference type="CDD" id="cd18791">
    <property type="entry name" value="SF2_C_RHA"/>
    <property type="match status" value="1"/>
</dbReference>
<dbReference type="InterPro" id="IPR007502">
    <property type="entry name" value="Helicase-assoc_dom"/>
</dbReference>
<dbReference type="InterPro" id="IPR027417">
    <property type="entry name" value="P-loop_NTPase"/>
</dbReference>
<dbReference type="Pfam" id="PF21010">
    <property type="entry name" value="HA2_C"/>
    <property type="match status" value="1"/>
</dbReference>